<feature type="transmembrane region" description="Helical" evidence="1">
    <location>
        <begin position="95"/>
        <end position="112"/>
    </location>
</feature>
<proteinExistence type="predicted"/>
<evidence type="ECO:0000259" key="2">
    <source>
        <dbReference type="Pfam" id="PF00534"/>
    </source>
</evidence>
<dbReference type="RefSeq" id="WP_128781944.1">
    <property type="nucleotide sequence ID" value="NZ_RJLM01000001.1"/>
</dbReference>
<dbReference type="Gene3D" id="3.40.50.2000">
    <property type="entry name" value="Glycogen Phosphorylase B"/>
    <property type="match status" value="2"/>
</dbReference>
<dbReference type="PANTHER" id="PTHR12526:SF627">
    <property type="entry name" value="D-RHAMNOSYLTRANSFERASE WBPZ"/>
    <property type="match status" value="1"/>
</dbReference>
<feature type="domain" description="Glycosyl transferase family 1" evidence="2">
    <location>
        <begin position="184"/>
        <end position="325"/>
    </location>
</feature>
<gene>
    <name evidence="3" type="ORF">EDI28_00805</name>
</gene>
<sequence length="369" mass="41350">MKILCVHQSAELYGSDRSFAQSIVVLRQTYPTALIDVILPNDGPLISLLEPHVNSIRYENLGSFARKEIRRPIKFLGKLAKTSYRAMINTYKYDFVYVNTMVIFGYLIGSIFGRKIINHVREIPSSKLEGYVFSIIFALNRSLLVFNSYYTKNSFPFLLNKTNVIHNGVKAPVSNPIVEHDVLRLLVIGRINGWKGQSTAVDAVKYLIDKGHNLHLDIVGDTAKGQQFYKLELQKRISKLALSDFVKIHSFSSDPQAFYNHCDVVLVPSIHPEPFGRVAIEGMASARAVVASNHGGLTEIIGNNQGGDLFIPGDSLDLASKVEKYFDFSYLSSQSLVALGRFEAKFSQEIYEQKLGAYFKGTVGYYVKS</sequence>
<dbReference type="CDD" id="cd03801">
    <property type="entry name" value="GT4_PimA-like"/>
    <property type="match status" value="1"/>
</dbReference>
<keyword evidence="1" id="KW-1133">Transmembrane helix</keyword>
<dbReference type="AlphaFoldDB" id="A0A3S3UL88"/>
<organism evidence="3 4">
    <name type="scientific">Photobacterium chitinilyticum</name>
    <dbReference type="NCBI Taxonomy" id="2485123"/>
    <lineage>
        <taxon>Bacteria</taxon>
        <taxon>Pseudomonadati</taxon>
        <taxon>Pseudomonadota</taxon>
        <taxon>Gammaproteobacteria</taxon>
        <taxon>Vibrionales</taxon>
        <taxon>Vibrionaceae</taxon>
        <taxon>Photobacterium</taxon>
    </lineage>
</organism>
<dbReference type="EMBL" id="RJLM01000001">
    <property type="protein sequence ID" value="RWX56622.1"/>
    <property type="molecule type" value="Genomic_DNA"/>
</dbReference>
<keyword evidence="3" id="KW-0808">Transferase</keyword>
<dbReference type="SUPFAM" id="SSF53756">
    <property type="entry name" value="UDP-Glycosyltransferase/glycogen phosphorylase"/>
    <property type="match status" value="1"/>
</dbReference>
<evidence type="ECO:0000313" key="4">
    <source>
        <dbReference type="Proteomes" id="UP000287563"/>
    </source>
</evidence>
<dbReference type="GO" id="GO:1901135">
    <property type="term" value="P:carbohydrate derivative metabolic process"/>
    <property type="evidence" value="ECO:0007669"/>
    <property type="project" value="UniProtKB-ARBA"/>
</dbReference>
<dbReference type="InterPro" id="IPR001296">
    <property type="entry name" value="Glyco_trans_1"/>
</dbReference>
<reference evidence="3 4" key="1">
    <citation type="submission" date="2018-11" db="EMBL/GenBank/DDBJ databases">
        <title>Photobacterium sp. BEI247 sp. nov., a marine bacterium isolated from Yongle Blue Hole in the South China Sea.</title>
        <authorList>
            <person name="Wang X."/>
        </authorList>
    </citation>
    <scope>NUCLEOTIDE SEQUENCE [LARGE SCALE GENOMIC DNA]</scope>
    <source>
        <strain evidence="4">BEI247</strain>
    </source>
</reference>
<name>A0A3S3UL88_9GAMM</name>
<keyword evidence="1" id="KW-0812">Transmembrane</keyword>
<evidence type="ECO:0000256" key="1">
    <source>
        <dbReference type="SAM" id="Phobius"/>
    </source>
</evidence>
<protein>
    <submittedName>
        <fullName evidence="3">Glycosyltransferase</fullName>
    </submittedName>
</protein>
<dbReference type="OrthoDB" id="9062832at2"/>
<keyword evidence="4" id="KW-1185">Reference proteome</keyword>
<comment type="caution">
    <text evidence="3">The sequence shown here is derived from an EMBL/GenBank/DDBJ whole genome shotgun (WGS) entry which is preliminary data.</text>
</comment>
<dbReference type="GO" id="GO:0016757">
    <property type="term" value="F:glycosyltransferase activity"/>
    <property type="evidence" value="ECO:0007669"/>
    <property type="project" value="InterPro"/>
</dbReference>
<keyword evidence="1" id="KW-0472">Membrane</keyword>
<dbReference type="Proteomes" id="UP000287563">
    <property type="component" value="Unassembled WGS sequence"/>
</dbReference>
<evidence type="ECO:0000313" key="3">
    <source>
        <dbReference type="EMBL" id="RWX56622.1"/>
    </source>
</evidence>
<dbReference type="PANTHER" id="PTHR12526">
    <property type="entry name" value="GLYCOSYLTRANSFERASE"/>
    <property type="match status" value="1"/>
</dbReference>
<dbReference type="Pfam" id="PF00534">
    <property type="entry name" value="Glycos_transf_1"/>
    <property type="match status" value="1"/>
</dbReference>
<accession>A0A3S3UL88</accession>